<protein>
    <submittedName>
        <fullName evidence="2">Uncharacterized protein</fullName>
    </submittedName>
</protein>
<evidence type="ECO:0000313" key="3">
    <source>
        <dbReference type="Proteomes" id="UP000190797"/>
    </source>
</evidence>
<dbReference type="AlphaFoldDB" id="A0A1U9ZZB5"/>
<keyword evidence="1" id="KW-0812">Transmembrane</keyword>
<keyword evidence="1" id="KW-1133">Transmembrane helix</keyword>
<dbReference type="RefSeq" id="WP_080039456.1">
    <property type="nucleotide sequence ID" value="NZ_CP017717.1"/>
</dbReference>
<dbReference type="OrthoDB" id="3527508at2"/>
<name>A0A1U9ZZB5_9ACTN</name>
<feature type="transmembrane region" description="Helical" evidence="1">
    <location>
        <begin position="29"/>
        <end position="49"/>
    </location>
</feature>
<gene>
    <name evidence="2" type="ORF">BKM31_19035</name>
</gene>
<dbReference type="EMBL" id="CP017717">
    <property type="protein sequence ID" value="AQZ63277.1"/>
    <property type="molecule type" value="Genomic_DNA"/>
</dbReference>
<dbReference type="KEGG" id="noa:BKM31_19035"/>
<dbReference type="STRING" id="1909395.BKM31_19035"/>
<keyword evidence="3" id="KW-1185">Reference proteome</keyword>
<evidence type="ECO:0000256" key="1">
    <source>
        <dbReference type="SAM" id="Phobius"/>
    </source>
</evidence>
<evidence type="ECO:0000313" key="2">
    <source>
        <dbReference type="EMBL" id="AQZ63277.1"/>
    </source>
</evidence>
<dbReference type="Proteomes" id="UP000190797">
    <property type="component" value="Chromosome"/>
</dbReference>
<proteinExistence type="predicted"/>
<reference evidence="3" key="1">
    <citation type="journal article" date="2017" name="Med. Chem. Commun.">
        <title>Nonomuraea sp. ATCC 55076 harbours the largest actinomycete chromosome to date and the kistamicin biosynthetic gene cluster.</title>
        <authorList>
            <person name="Nazari B."/>
            <person name="Forneris C.C."/>
            <person name="Gibson M.I."/>
            <person name="Moon K."/>
            <person name="Schramma K.R."/>
            <person name="Seyedsayamdost M.R."/>
        </authorList>
    </citation>
    <scope>NUCLEOTIDE SEQUENCE [LARGE SCALE GENOMIC DNA]</scope>
    <source>
        <strain evidence="3">ATCC 55076</strain>
    </source>
</reference>
<organism evidence="2 3">
    <name type="scientific">[Actinomadura] parvosata subsp. kistnae</name>
    <dbReference type="NCBI Taxonomy" id="1909395"/>
    <lineage>
        <taxon>Bacteria</taxon>
        <taxon>Bacillati</taxon>
        <taxon>Actinomycetota</taxon>
        <taxon>Actinomycetes</taxon>
        <taxon>Streptosporangiales</taxon>
        <taxon>Streptosporangiaceae</taxon>
        <taxon>Nonomuraea</taxon>
    </lineage>
</organism>
<sequence length="202" mass="21593">MSFEEQILMELKAEITDRAERRRRTVRRLYTGAGVAGLAAAAALAVPVLTGSEQPAYAVTQNTDGTISVTLNEFRDADKLEQDLKKMGVTTDITYLGPGKVCQGNRGEVIGGGSPEEWKNSASDKAASLQLSGLKIDPRQVGKGQTLVMAFSENRGPAQSDKPEVKWQFSAYVVKGQVKPCVMVDNPLSDDVDGPGQPPAGN</sequence>
<accession>A0A1U9ZZB5</accession>
<keyword evidence="1" id="KW-0472">Membrane</keyword>